<dbReference type="RefSeq" id="WP_149424738.1">
    <property type="nucleotide sequence ID" value="NZ_CP022579.1"/>
</dbReference>
<reference evidence="2 3" key="1">
    <citation type="submission" date="2017-07" db="EMBL/GenBank/DDBJ databases">
        <title>Complete genome sequence of Oryzomicrobium terrae TPP412.</title>
        <authorList>
            <person name="Chiu L.-W."/>
            <person name="Lo K.-J."/>
            <person name="Tsai Y.-M."/>
            <person name="Lin S.-S."/>
            <person name="Kuo C.-H."/>
            <person name="Liu C.-T."/>
        </authorList>
    </citation>
    <scope>NUCLEOTIDE SEQUENCE [LARGE SCALE GENOMIC DNA]</scope>
    <source>
        <strain evidence="2 3">TPP412</strain>
    </source>
</reference>
<evidence type="ECO:0000313" key="3">
    <source>
        <dbReference type="Proteomes" id="UP000323671"/>
    </source>
</evidence>
<name>A0A5C1E4T3_9RHOO</name>
<evidence type="ECO:0008006" key="4">
    <source>
        <dbReference type="Google" id="ProtNLM"/>
    </source>
</evidence>
<feature type="chain" id="PRO_5023068391" description="CzcE family metal-binding protein" evidence="1">
    <location>
        <begin position="25"/>
        <end position="130"/>
    </location>
</feature>
<keyword evidence="3" id="KW-1185">Reference proteome</keyword>
<organism evidence="2 3">
    <name type="scientific">Oryzomicrobium terrae</name>
    <dbReference type="NCBI Taxonomy" id="1735038"/>
    <lineage>
        <taxon>Bacteria</taxon>
        <taxon>Pseudomonadati</taxon>
        <taxon>Pseudomonadota</taxon>
        <taxon>Betaproteobacteria</taxon>
        <taxon>Rhodocyclales</taxon>
        <taxon>Rhodocyclaceae</taxon>
        <taxon>Oryzomicrobium</taxon>
    </lineage>
</organism>
<evidence type="ECO:0000256" key="1">
    <source>
        <dbReference type="SAM" id="SignalP"/>
    </source>
</evidence>
<protein>
    <recommendedName>
        <fullName evidence="4">CzcE family metal-binding protein</fullName>
    </recommendedName>
</protein>
<dbReference type="AlphaFoldDB" id="A0A5C1E4T3"/>
<dbReference type="EMBL" id="CP022579">
    <property type="protein sequence ID" value="QEL63936.1"/>
    <property type="molecule type" value="Genomic_DNA"/>
</dbReference>
<dbReference type="Proteomes" id="UP000323671">
    <property type="component" value="Chromosome"/>
</dbReference>
<proteinExistence type="predicted"/>
<dbReference type="InterPro" id="IPR031560">
    <property type="entry name" value="CzcE"/>
</dbReference>
<keyword evidence="1" id="KW-0732">Signal</keyword>
<dbReference type="Pfam" id="PF16986">
    <property type="entry name" value="CzcE"/>
    <property type="match status" value="1"/>
</dbReference>
<feature type="signal peptide" evidence="1">
    <location>
        <begin position="1"/>
        <end position="24"/>
    </location>
</feature>
<evidence type="ECO:0000313" key="2">
    <source>
        <dbReference type="EMBL" id="QEL63936.1"/>
    </source>
</evidence>
<dbReference type="KEGG" id="otr:OTERR_04600"/>
<sequence length="130" mass="14071">MKAQTMKYLVTAIFAIGGATNALAHEDSSEASTFHWLSHVGEQSAQAPANQQQPEGYAVSAPAHRAVTVTDETKYLNVTRLETVEIKVGDKSVTWFFDTLGLQVFPLSKIIPGAENIMVYVAENPAYQGG</sequence>
<accession>A0A5C1E4T3</accession>
<dbReference type="InterPro" id="IPR038674">
    <property type="entry name" value="CzcE_sf"/>
</dbReference>
<dbReference type="Gene3D" id="2.60.40.2280">
    <property type="entry name" value="Heavy-metal resistance protein CzcE"/>
    <property type="match status" value="1"/>
</dbReference>
<gene>
    <name evidence="2" type="ORF">OTERR_04600</name>
</gene>